<dbReference type="Gene3D" id="3.20.20.140">
    <property type="entry name" value="Metal-dependent hydrolases"/>
    <property type="match status" value="1"/>
</dbReference>
<evidence type="ECO:0000313" key="2">
    <source>
        <dbReference type="EMBL" id="SDF89397.1"/>
    </source>
</evidence>
<gene>
    <name evidence="2" type="ORF">SAMN05444167_3615</name>
</gene>
<dbReference type="OrthoDB" id="9804333at2"/>
<organism evidence="2 3">
    <name type="scientific">Terriglobus roseus</name>
    <dbReference type="NCBI Taxonomy" id="392734"/>
    <lineage>
        <taxon>Bacteria</taxon>
        <taxon>Pseudomonadati</taxon>
        <taxon>Acidobacteriota</taxon>
        <taxon>Terriglobia</taxon>
        <taxon>Terriglobales</taxon>
        <taxon>Acidobacteriaceae</taxon>
        <taxon>Terriglobus</taxon>
    </lineage>
</organism>
<dbReference type="PANTHER" id="PTHR42924:SF3">
    <property type="entry name" value="POLYMERASE_HISTIDINOL PHOSPHATASE N-TERMINAL DOMAIN-CONTAINING PROTEIN"/>
    <property type="match status" value="1"/>
</dbReference>
<dbReference type="GO" id="GO:0004534">
    <property type="term" value="F:5'-3' RNA exonuclease activity"/>
    <property type="evidence" value="ECO:0007669"/>
    <property type="project" value="TreeGrafter"/>
</dbReference>
<name>A0A1G7PSV0_9BACT</name>
<dbReference type="EMBL" id="LT629690">
    <property type="protein sequence ID" value="SDF89397.1"/>
    <property type="molecule type" value="Genomic_DNA"/>
</dbReference>
<dbReference type="NCBIfam" id="NF038032">
    <property type="entry name" value="CehA_McbA_metalo"/>
    <property type="match status" value="1"/>
</dbReference>
<sequence length="492" mass="52876">MKVSGLQRLLAVWLALVVGAACAQEPQLTLHGEVRRAQFMSYQEVPFDVPEGVSRLTVEFTYTGHDHGTNLDMGVIDPQRFRGWSGGNKHTFTVSESDATPSYLPGPVVAGRWRLLVGVPAIREGSVAQYTVKVWWQKVGTDAASGSTFSQKPIREGAAWYRGDLHMHTGHSDGSCASESGARIPCPVFLTAQAAVARGLDFIAITDHNTTSHYDAMRELQPYFDKLLLIPGREITTFYGHANVFGTTQFIDFRLGTKPVPTMKVLLDEVDAAHGLLALNHPGVPSGEQCMGCGWTAPNTDFARIHVMEAVNGADADGEKSGVPVWQQQLDRGLRITAIGGSDNHNALIKPGQNNAIGSPTTVVYSTSLSESAILAGIRAGHVFIDTDGTKGRSLILSAVSGNEHALMGDVMHVAADVTVTFTVEANDVAGMHGEVITDGKHSMLEGSIFAPGKQVRTFTFASDGKPHTVRVEIRDAAGKLKLLANPVYLNR</sequence>
<evidence type="ECO:0000256" key="1">
    <source>
        <dbReference type="SAM" id="SignalP"/>
    </source>
</evidence>
<dbReference type="CDD" id="cd07432">
    <property type="entry name" value="PHP_HisPPase"/>
    <property type="match status" value="1"/>
</dbReference>
<dbReference type="RefSeq" id="WP_156785194.1">
    <property type="nucleotide sequence ID" value="NZ_LT629690.1"/>
</dbReference>
<dbReference type="SUPFAM" id="SSF89550">
    <property type="entry name" value="PHP domain-like"/>
    <property type="match status" value="1"/>
</dbReference>
<dbReference type="Proteomes" id="UP000182427">
    <property type="component" value="Chromosome I"/>
</dbReference>
<accession>A0A1G7PSV0</accession>
<keyword evidence="3" id="KW-1185">Reference proteome</keyword>
<dbReference type="PANTHER" id="PTHR42924">
    <property type="entry name" value="EXONUCLEASE"/>
    <property type="match status" value="1"/>
</dbReference>
<dbReference type="InterPro" id="IPR052018">
    <property type="entry name" value="PHP_domain"/>
</dbReference>
<reference evidence="2 3" key="1">
    <citation type="submission" date="2016-10" db="EMBL/GenBank/DDBJ databases">
        <authorList>
            <person name="de Groot N.N."/>
        </authorList>
    </citation>
    <scope>NUCLEOTIDE SEQUENCE [LARGE SCALE GENOMIC DNA]</scope>
    <source>
        <strain evidence="2 3">GAS232</strain>
    </source>
</reference>
<dbReference type="InterPro" id="IPR016195">
    <property type="entry name" value="Pol/histidinol_Pase-like"/>
</dbReference>
<dbReference type="GO" id="GO:0035312">
    <property type="term" value="F:5'-3' DNA exonuclease activity"/>
    <property type="evidence" value="ECO:0007669"/>
    <property type="project" value="TreeGrafter"/>
</dbReference>
<protein>
    <submittedName>
        <fullName evidence="2">Predicted metal-dependent phosphoesterase TrpH, contains PHP domain</fullName>
    </submittedName>
</protein>
<proteinExistence type="predicted"/>
<dbReference type="AlphaFoldDB" id="A0A1G7PSV0"/>
<keyword evidence="1" id="KW-0732">Signal</keyword>
<evidence type="ECO:0000313" key="3">
    <source>
        <dbReference type="Proteomes" id="UP000182427"/>
    </source>
</evidence>
<feature type="signal peptide" evidence="1">
    <location>
        <begin position="1"/>
        <end position="23"/>
    </location>
</feature>
<feature type="chain" id="PRO_5009242289" evidence="1">
    <location>
        <begin position="24"/>
        <end position="492"/>
    </location>
</feature>
<dbReference type="PROSITE" id="PS51257">
    <property type="entry name" value="PROKAR_LIPOPROTEIN"/>
    <property type="match status" value="1"/>
</dbReference>